<dbReference type="Gene3D" id="3.40.50.200">
    <property type="entry name" value="Peptidase S8/S53 domain"/>
    <property type="match status" value="1"/>
</dbReference>
<dbReference type="EMBL" id="BAAAFH010000003">
    <property type="protein sequence ID" value="GAA0874425.1"/>
    <property type="molecule type" value="Genomic_DNA"/>
</dbReference>
<keyword evidence="4 6" id="KW-0378">Hydrolase</keyword>
<keyword evidence="2 6" id="KW-0645">Protease</keyword>
<dbReference type="Pfam" id="PF18911">
    <property type="entry name" value="PKD_4"/>
    <property type="match status" value="1"/>
</dbReference>
<dbReference type="InterPro" id="IPR022398">
    <property type="entry name" value="Peptidase_S8_His-AS"/>
</dbReference>
<feature type="active site" description="Charge relay system" evidence="6">
    <location>
        <position position="153"/>
    </location>
</feature>
<keyword evidence="3" id="KW-0732">Signal</keyword>
<comment type="caution">
    <text evidence="8">The sequence shown here is derived from an EMBL/GenBank/DDBJ whole genome shotgun (WGS) entry which is preliminary data.</text>
</comment>
<dbReference type="NCBIfam" id="TIGR04183">
    <property type="entry name" value="Por_Secre_tail"/>
    <property type="match status" value="1"/>
</dbReference>
<evidence type="ECO:0000256" key="4">
    <source>
        <dbReference type="ARBA" id="ARBA00022801"/>
    </source>
</evidence>
<dbReference type="InterPro" id="IPR035986">
    <property type="entry name" value="PKD_dom_sf"/>
</dbReference>
<reference evidence="8 9" key="1">
    <citation type="journal article" date="2019" name="Int. J. Syst. Evol. Microbiol.">
        <title>The Global Catalogue of Microorganisms (GCM) 10K type strain sequencing project: providing services to taxonomists for standard genome sequencing and annotation.</title>
        <authorList>
            <consortium name="The Broad Institute Genomics Platform"/>
            <consortium name="The Broad Institute Genome Sequencing Center for Infectious Disease"/>
            <person name="Wu L."/>
            <person name="Ma J."/>
        </authorList>
    </citation>
    <scope>NUCLEOTIDE SEQUENCE [LARGE SCALE GENOMIC DNA]</scope>
    <source>
        <strain evidence="8 9">JCM 16083</strain>
    </source>
</reference>
<evidence type="ECO:0000259" key="7">
    <source>
        <dbReference type="PROSITE" id="PS50093"/>
    </source>
</evidence>
<keyword evidence="9" id="KW-1185">Reference proteome</keyword>
<dbReference type="Proteomes" id="UP001501126">
    <property type="component" value="Unassembled WGS sequence"/>
</dbReference>
<dbReference type="InterPro" id="IPR026444">
    <property type="entry name" value="Secre_tail"/>
</dbReference>
<evidence type="ECO:0000256" key="1">
    <source>
        <dbReference type="ARBA" id="ARBA00011073"/>
    </source>
</evidence>
<dbReference type="PANTHER" id="PTHR43806">
    <property type="entry name" value="PEPTIDASE S8"/>
    <property type="match status" value="1"/>
</dbReference>
<dbReference type="InterPro" id="IPR023828">
    <property type="entry name" value="Peptidase_S8_Ser-AS"/>
</dbReference>
<name>A0ABN1MN62_9FLAO</name>
<dbReference type="PROSITE" id="PS00138">
    <property type="entry name" value="SUBTILASE_SER"/>
    <property type="match status" value="1"/>
</dbReference>
<evidence type="ECO:0000313" key="8">
    <source>
        <dbReference type="EMBL" id="GAA0874425.1"/>
    </source>
</evidence>
<sequence>MVDLKKVDFLAALQTRYGIYEAKQLHPNDRDELLKKTYQIKFTEVEKIETLIRELAKNPVIEYAEKKELHRHFLTPNDLGANSTTGTGMWHLHKMQAQQAWDLSTGNSNVIVAVTDDAILTSHQDLTNKLVQGHDATTGGNDPNPCGANDGNHGTHVSGTIGAETNNNLGVSSIGYNVSVMPVRIGDCSTGALTAGYEGINWAANNGADVINMSWGGGGYSNYGQNICNAAFNAGAILVAAAGNDGTSQQFYPAAYNNVIAVASTTINDTKSDFSQYGTWITVSSPGSSIRSTWASSNSAYARIDGTSMASPNVSGLVGLMKSHAPSATNQDIINCLLSSADDISSVNPSYNGQLGSGRINAYEALLCLAQYNVDTDAGISEVVSPGATICGGSFTPQVVLRNFGADNLTSVTITYNWNGSPQTYNWTGNLATGQSQTITLPVQTGAAGNYTFTASTSNPNSTTDENTANDSFSSSFSMDPNGQMVDFTIQTDCYGEEVTWQILDNANNVILSGGPYTNSATGTTENLSLCLPVGCYTFEIADSYGDGMNGSAYQGCSIDGDYSMTDENGGTLFQMTAANSNFGSSTSHPFCIIAPDNFNDAGITSILSPSGSICTNSITPQVELQNFGLNALTSVVINYQTTGGVQTYNWSGNLATNQSTTITLPAISVNAGSINLVAYTSNPNGTTDDNTANDQSSTNLVVYSGTGQSLPFVESFENNPFSNGVWTLDNPDNATTWEIATITGTTPGNQAAKMDFYNYAQSSRRDGMISPKLNFSGYSSIDMTFEHAYRRYNQTATDSLIIYISTDCGASYQRIFARGEDGTGSFATATTTSTNFTPASSDEWCMGTVGSSCYSINLDAYIGEQVLIKFEGFNAGTVGNNLFVDNINISGVPNGTSPTPSFTQNSQSVCEGQSVTFTDQSTANITAWNWSFPGGTPATSTSANPTVTYGTPGTYDVTLEVTNAFGTESITTSNHITVNATPSVSITTPSATICNGSSANLTASGAASYSWDNGLGNGTSHTVSPSSTTTYTVTGTSAQGCTATDAITITVTSAPVLSVNATELTICSGESTTLSVSGAGNYSWNNGLGNGASHIVSPSSTTTYEVTGTQGSCSTTESITITVTNPAPLNVSSGSMTICEGSSTTLTAAGGANYSWSPSGSLNTSTGSSVVASPTTSTTYTVVDNSANSCAQPGTITITVTPAPQVNVSTSSTSVCAGASATLNATGANSYSWDNGLGIGATQTVSPSNTTTYTVTGTTDGCSSTSSITITVTQGSSLQVSASENSICEGESTTISVNGGSNYSWTPGSNLNTTTGNVVVATPSSTTTYTVQGTSSCGTETATITIQVNANPSAPFITQTGNTLYTSVPAGASAQWYLNGNPVPNGSGASLVITESGTYHVVITSNAGCSTSSLDFNATLDTSGLGENDSNGEFSVFPNPTQNKFSVVFPANAGVTAIQLFDMLGKEIPMHSGNEPTSGTIMVYDLTDFAEGVYLLRVQSSSGNKTTKIIKQK</sequence>
<dbReference type="Gene3D" id="2.60.40.10">
    <property type="entry name" value="Immunoglobulins"/>
    <property type="match status" value="3"/>
</dbReference>
<dbReference type="SMART" id="SM00089">
    <property type="entry name" value="PKD"/>
    <property type="match status" value="3"/>
</dbReference>
<gene>
    <name evidence="8" type="ORF">GCM10009118_08330</name>
</gene>
<organism evidence="8 9">
    <name type="scientific">Wandonia haliotis</name>
    <dbReference type="NCBI Taxonomy" id="574963"/>
    <lineage>
        <taxon>Bacteria</taxon>
        <taxon>Pseudomonadati</taxon>
        <taxon>Bacteroidota</taxon>
        <taxon>Flavobacteriia</taxon>
        <taxon>Flavobacteriales</taxon>
        <taxon>Crocinitomicaceae</taxon>
        <taxon>Wandonia</taxon>
    </lineage>
</organism>
<comment type="similarity">
    <text evidence="1 6">Belongs to the peptidase S8 family.</text>
</comment>
<feature type="active site" description="Charge relay system" evidence="6">
    <location>
        <position position="308"/>
    </location>
</feature>
<dbReference type="PROSITE" id="PS50093">
    <property type="entry name" value="PKD"/>
    <property type="match status" value="1"/>
</dbReference>
<dbReference type="InterPro" id="IPR000601">
    <property type="entry name" value="PKD_dom"/>
</dbReference>
<protein>
    <recommendedName>
        <fullName evidence="7">PKD domain-containing protein</fullName>
    </recommendedName>
</protein>
<proteinExistence type="inferred from homology"/>
<evidence type="ECO:0000256" key="2">
    <source>
        <dbReference type="ARBA" id="ARBA00022670"/>
    </source>
</evidence>
<dbReference type="InterPro" id="IPR015500">
    <property type="entry name" value="Peptidase_S8_subtilisin-rel"/>
</dbReference>
<dbReference type="InterPro" id="IPR050131">
    <property type="entry name" value="Peptidase_S8_subtilisin-like"/>
</dbReference>
<accession>A0ABN1MN62</accession>
<dbReference type="PRINTS" id="PR00723">
    <property type="entry name" value="SUBTILISIN"/>
</dbReference>
<feature type="domain" description="PKD" evidence="7">
    <location>
        <begin position="899"/>
        <end position="984"/>
    </location>
</feature>
<dbReference type="SUPFAM" id="SSF49299">
    <property type="entry name" value="PKD domain"/>
    <property type="match status" value="1"/>
</dbReference>
<dbReference type="CDD" id="cd00146">
    <property type="entry name" value="PKD"/>
    <property type="match status" value="1"/>
</dbReference>
<evidence type="ECO:0000256" key="6">
    <source>
        <dbReference type="PROSITE-ProRule" id="PRU01240"/>
    </source>
</evidence>
<dbReference type="PROSITE" id="PS00137">
    <property type="entry name" value="SUBTILASE_HIS"/>
    <property type="match status" value="1"/>
</dbReference>
<dbReference type="InterPro" id="IPR013783">
    <property type="entry name" value="Ig-like_fold"/>
</dbReference>
<evidence type="ECO:0000256" key="5">
    <source>
        <dbReference type="ARBA" id="ARBA00022825"/>
    </source>
</evidence>
<dbReference type="InterPro" id="IPR036852">
    <property type="entry name" value="Peptidase_S8/S53_dom_sf"/>
</dbReference>
<dbReference type="InterPro" id="IPR022409">
    <property type="entry name" value="PKD/Chitinase_dom"/>
</dbReference>
<dbReference type="Pfam" id="PF18962">
    <property type="entry name" value="Por_Secre_tail"/>
    <property type="match status" value="1"/>
</dbReference>
<keyword evidence="5 6" id="KW-0720">Serine protease</keyword>
<evidence type="ECO:0000256" key="3">
    <source>
        <dbReference type="ARBA" id="ARBA00022729"/>
    </source>
</evidence>
<dbReference type="PANTHER" id="PTHR43806:SF11">
    <property type="entry name" value="CEREVISIN-RELATED"/>
    <property type="match status" value="1"/>
</dbReference>
<dbReference type="PROSITE" id="PS51892">
    <property type="entry name" value="SUBTILASE"/>
    <property type="match status" value="1"/>
</dbReference>
<dbReference type="InterPro" id="IPR000209">
    <property type="entry name" value="Peptidase_S8/S53_dom"/>
</dbReference>
<dbReference type="SUPFAM" id="SSF52743">
    <property type="entry name" value="Subtilisin-like"/>
    <property type="match status" value="1"/>
</dbReference>
<dbReference type="Pfam" id="PF00082">
    <property type="entry name" value="Peptidase_S8"/>
    <property type="match status" value="1"/>
</dbReference>
<evidence type="ECO:0000313" key="9">
    <source>
        <dbReference type="Proteomes" id="UP001501126"/>
    </source>
</evidence>
<feature type="active site" description="Charge relay system" evidence="6">
    <location>
        <position position="116"/>
    </location>
</feature>